<evidence type="ECO:0000259" key="3">
    <source>
        <dbReference type="Pfam" id="PF22782"/>
    </source>
</evidence>
<reference evidence="4 5" key="1">
    <citation type="submission" date="2012-10" db="EMBL/GenBank/DDBJ databases">
        <authorList>
            <person name="Zafar N."/>
            <person name="Inman J."/>
            <person name="Hall N."/>
            <person name="Lorenzi H."/>
            <person name="Caler E."/>
        </authorList>
    </citation>
    <scope>NUCLEOTIDE SEQUENCE [LARGE SCALE GENOMIC DNA]</scope>
    <source>
        <strain evidence="4 5">IP1</strain>
    </source>
</reference>
<evidence type="ECO:0000256" key="1">
    <source>
        <dbReference type="SAM" id="Coils"/>
    </source>
</evidence>
<dbReference type="Proteomes" id="UP000014680">
    <property type="component" value="Unassembled WGS sequence"/>
</dbReference>
<feature type="region of interest" description="Disordered" evidence="2">
    <location>
        <begin position="165"/>
        <end position="197"/>
    </location>
</feature>
<dbReference type="KEGG" id="eiv:EIN_162200"/>
<organism evidence="4 5">
    <name type="scientific">Entamoeba invadens IP1</name>
    <dbReference type="NCBI Taxonomy" id="370355"/>
    <lineage>
        <taxon>Eukaryota</taxon>
        <taxon>Amoebozoa</taxon>
        <taxon>Evosea</taxon>
        <taxon>Archamoebae</taxon>
        <taxon>Mastigamoebida</taxon>
        <taxon>Entamoebidae</taxon>
        <taxon>Entamoeba</taxon>
    </lineage>
</organism>
<keyword evidence="5" id="KW-1185">Reference proteome</keyword>
<dbReference type="VEuPathDB" id="AmoebaDB:EIN_162200"/>
<accession>A0A0A1TYJ1</accession>
<dbReference type="InterPro" id="IPR053822">
    <property type="entry name" value="SDE2-like_dom"/>
</dbReference>
<dbReference type="AlphaFoldDB" id="A0A0A1TYJ1"/>
<evidence type="ECO:0000256" key="2">
    <source>
        <dbReference type="SAM" id="MobiDB-lite"/>
    </source>
</evidence>
<dbReference type="RefSeq" id="XP_004185932.1">
    <property type="nucleotide sequence ID" value="XM_004185884.1"/>
</dbReference>
<dbReference type="GeneID" id="14885546"/>
<feature type="coiled-coil region" evidence="1">
    <location>
        <begin position="102"/>
        <end position="160"/>
    </location>
</feature>
<proteinExistence type="predicted"/>
<dbReference type="EMBL" id="KB206960">
    <property type="protein sequence ID" value="ELP86586.1"/>
    <property type="molecule type" value="Genomic_DNA"/>
</dbReference>
<feature type="domain" description="SDE2-like" evidence="3">
    <location>
        <begin position="60"/>
        <end position="156"/>
    </location>
</feature>
<name>A0A0A1TYJ1_ENTIV</name>
<evidence type="ECO:0000313" key="5">
    <source>
        <dbReference type="Proteomes" id="UP000014680"/>
    </source>
</evidence>
<dbReference type="OMA" id="EITYQNT"/>
<protein>
    <recommendedName>
        <fullName evidence="3">SDE2-like domain-containing protein</fullName>
    </recommendedName>
</protein>
<keyword evidence="1" id="KW-0175">Coiled coil</keyword>
<gene>
    <name evidence="4" type="ORF">EIN_162200</name>
</gene>
<evidence type="ECO:0000313" key="4">
    <source>
        <dbReference type="EMBL" id="ELP86586.1"/>
    </source>
</evidence>
<dbReference type="Pfam" id="PF22782">
    <property type="entry name" value="SDE2"/>
    <property type="match status" value="1"/>
</dbReference>
<sequence>MVEITYQNTTFTFPVYSTKLNVSDAFKIPEDFFYLTDKGGRYKTTLRNGDSLRINIRGAGGKGGFGALLKDSSQRVAKEKLPEDYFDMSRDLETGKRVYKIREEAEKEEKKHLEQVEKAIVEKREEQQEKEVLTQKQHQIEKTEQTIEKLRTQIREDIKIGGMKRKRPIRGVVPPKIGITQDGTPDTRDFVDELDPF</sequence>
<dbReference type="OrthoDB" id="10385152at2759"/>